<keyword evidence="2" id="KW-1133">Transmembrane helix</keyword>
<comment type="caution">
    <text evidence="4">The sequence shown here is derived from an EMBL/GenBank/DDBJ whole genome shotgun (WGS) entry which is preliminary data.</text>
</comment>
<evidence type="ECO:0000256" key="2">
    <source>
        <dbReference type="SAM" id="Phobius"/>
    </source>
</evidence>
<dbReference type="EMBL" id="JBAMIC010000007">
    <property type="protein sequence ID" value="KAK7105967.1"/>
    <property type="molecule type" value="Genomic_DNA"/>
</dbReference>
<dbReference type="AlphaFoldDB" id="A0AAN9BI80"/>
<evidence type="ECO:0008006" key="6">
    <source>
        <dbReference type="Google" id="ProtNLM"/>
    </source>
</evidence>
<name>A0AAN9BI80_9CAEN</name>
<reference evidence="4 5" key="1">
    <citation type="submission" date="2024-02" db="EMBL/GenBank/DDBJ databases">
        <title>Chromosome-scale genome assembly of the rough periwinkle Littorina saxatilis.</title>
        <authorList>
            <person name="De Jode A."/>
            <person name="Faria R."/>
            <person name="Formenti G."/>
            <person name="Sims Y."/>
            <person name="Smith T.P."/>
            <person name="Tracey A."/>
            <person name="Wood J.M.D."/>
            <person name="Zagrodzka Z.B."/>
            <person name="Johannesson K."/>
            <person name="Butlin R.K."/>
            <person name="Leder E.H."/>
        </authorList>
    </citation>
    <scope>NUCLEOTIDE SEQUENCE [LARGE SCALE GENOMIC DNA]</scope>
    <source>
        <strain evidence="4">Snail1</strain>
        <tissue evidence="4">Muscle</tissue>
    </source>
</reference>
<evidence type="ECO:0000313" key="4">
    <source>
        <dbReference type="EMBL" id="KAK7105967.1"/>
    </source>
</evidence>
<organism evidence="4 5">
    <name type="scientific">Littorina saxatilis</name>
    <dbReference type="NCBI Taxonomy" id="31220"/>
    <lineage>
        <taxon>Eukaryota</taxon>
        <taxon>Metazoa</taxon>
        <taxon>Spiralia</taxon>
        <taxon>Lophotrochozoa</taxon>
        <taxon>Mollusca</taxon>
        <taxon>Gastropoda</taxon>
        <taxon>Caenogastropoda</taxon>
        <taxon>Littorinimorpha</taxon>
        <taxon>Littorinoidea</taxon>
        <taxon>Littorinidae</taxon>
        <taxon>Littorina</taxon>
    </lineage>
</organism>
<feature type="transmembrane region" description="Helical" evidence="2">
    <location>
        <begin position="189"/>
        <end position="211"/>
    </location>
</feature>
<evidence type="ECO:0000256" key="3">
    <source>
        <dbReference type="SAM" id="SignalP"/>
    </source>
</evidence>
<keyword evidence="2" id="KW-0812">Transmembrane</keyword>
<protein>
    <recommendedName>
        <fullName evidence="6">Ig-like domain-containing protein</fullName>
    </recommendedName>
</protein>
<dbReference type="Proteomes" id="UP001374579">
    <property type="component" value="Unassembled WGS sequence"/>
</dbReference>
<keyword evidence="2" id="KW-0472">Membrane</keyword>
<feature type="signal peptide" evidence="3">
    <location>
        <begin position="1"/>
        <end position="20"/>
    </location>
</feature>
<dbReference type="InterPro" id="IPR013783">
    <property type="entry name" value="Ig-like_fold"/>
</dbReference>
<accession>A0AAN9BI80</accession>
<dbReference type="Gene3D" id="2.60.40.10">
    <property type="entry name" value="Immunoglobulins"/>
    <property type="match status" value="1"/>
</dbReference>
<keyword evidence="5" id="KW-1185">Reference proteome</keyword>
<feature type="region of interest" description="Disordered" evidence="1">
    <location>
        <begin position="219"/>
        <end position="246"/>
    </location>
</feature>
<sequence length="246" mass="27061">MRKTLVLATMLHLQTMFICAQETTCNMKAVSRGETAKLECFFGENMATSHHEIFVQRKVGDSSKPANVMDCFWQNDSYTCAPTSPFVFDGNISDSLTLDLPSAQGRDEGNYFCEVLEDAFSYKPCRFDTLLAIEHEYAAVKEDARLGETSGANSSLGASTEEVTTNKFQANKSDFKENNASSSLKSNTIIGISVGATAVLALVSVCVIVYVRHKKRRGRKSYLPRRNKGDHLDGSADGENTELQAL</sequence>
<evidence type="ECO:0000256" key="1">
    <source>
        <dbReference type="SAM" id="MobiDB-lite"/>
    </source>
</evidence>
<evidence type="ECO:0000313" key="5">
    <source>
        <dbReference type="Proteomes" id="UP001374579"/>
    </source>
</evidence>
<feature type="chain" id="PRO_5042973703" description="Ig-like domain-containing protein" evidence="3">
    <location>
        <begin position="21"/>
        <end position="246"/>
    </location>
</feature>
<dbReference type="InterPro" id="IPR036179">
    <property type="entry name" value="Ig-like_dom_sf"/>
</dbReference>
<proteinExistence type="predicted"/>
<gene>
    <name evidence="4" type="ORF">V1264_017277</name>
</gene>
<keyword evidence="3" id="KW-0732">Signal</keyword>
<dbReference type="SUPFAM" id="SSF48726">
    <property type="entry name" value="Immunoglobulin"/>
    <property type="match status" value="1"/>
</dbReference>